<dbReference type="InterPro" id="IPR058245">
    <property type="entry name" value="NreC/VraR/RcsB-like_REC"/>
</dbReference>
<evidence type="ECO:0000259" key="2">
    <source>
        <dbReference type="PROSITE" id="PS50110"/>
    </source>
</evidence>
<dbReference type="PANTHER" id="PTHR45566">
    <property type="entry name" value="HTH-TYPE TRANSCRIPTIONAL REGULATOR YHJB-RELATED"/>
    <property type="match status" value="1"/>
</dbReference>
<protein>
    <submittedName>
        <fullName evidence="3">DUF3685 domain-containing protein</fullName>
    </submittedName>
</protein>
<dbReference type="PROSITE" id="PS50110">
    <property type="entry name" value="RESPONSE_REGULATORY"/>
    <property type="match status" value="1"/>
</dbReference>
<dbReference type="EMBL" id="CP017708">
    <property type="protein sequence ID" value="AOY84208.1"/>
    <property type="molecule type" value="Genomic_DNA"/>
</dbReference>
<dbReference type="InterPro" id="IPR022552">
    <property type="entry name" value="UPF_Ycf55"/>
</dbReference>
<evidence type="ECO:0000313" key="4">
    <source>
        <dbReference type="Proteomes" id="UP000176944"/>
    </source>
</evidence>
<dbReference type="CDD" id="cd17535">
    <property type="entry name" value="REC_NarL-like"/>
    <property type="match status" value="1"/>
</dbReference>
<dbReference type="AlphaFoldDB" id="A0A1D9G9A7"/>
<dbReference type="InterPro" id="IPR011006">
    <property type="entry name" value="CheY-like_superfamily"/>
</dbReference>
<name>A0A1D9G9A7_MOOP1</name>
<evidence type="ECO:0000313" key="3">
    <source>
        <dbReference type="EMBL" id="AOY84208.1"/>
    </source>
</evidence>
<gene>
    <name evidence="3" type="ORF">BJP36_34035</name>
</gene>
<dbReference type="Pfam" id="PF00072">
    <property type="entry name" value="Response_reg"/>
    <property type="match status" value="1"/>
</dbReference>
<dbReference type="SUPFAM" id="SSF52172">
    <property type="entry name" value="CheY-like"/>
    <property type="match status" value="1"/>
</dbReference>
<proteinExistence type="predicted"/>
<dbReference type="SMART" id="SM00448">
    <property type="entry name" value="REC"/>
    <property type="match status" value="1"/>
</dbReference>
<reference evidence="4" key="1">
    <citation type="submission" date="2016-10" db="EMBL/GenBank/DDBJ databases">
        <title>Comparative genomics uncovers the prolific and rare metabolic potential of the cyanobacterial genus Moorea.</title>
        <authorList>
            <person name="Leao T."/>
            <person name="Castelao G."/>
            <person name="Korobeynikov A."/>
            <person name="Monroe E.A."/>
            <person name="Podell S."/>
            <person name="Glukhov E."/>
            <person name="Allen E."/>
            <person name="Gerwick W.H."/>
            <person name="Gerwick L."/>
        </authorList>
    </citation>
    <scope>NUCLEOTIDE SEQUENCE [LARGE SCALE GENOMIC DNA]</scope>
    <source>
        <strain evidence="4">JHB</strain>
    </source>
</reference>
<dbReference type="InterPro" id="IPR051015">
    <property type="entry name" value="EvgA-like"/>
</dbReference>
<dbReference type="PANTHER" id="PTHR45566:SF1">
    <property type="entry name" value="HTH-TYPE TRANSCRIPTIONAL REGULATOR YHJB-RELATED"/>
    <property type="match status" value="1"/>
</dbReference>
<evidence type="ECO:0000256" key="1">
    <source>
        <dbReference type="PROSITE-ProRule" id="PRU00169"/>
    </source>
</evidence>
<dbReference type="Gene3D" id="3.40.50.2300">
    <property type="match status" value="1"/>
</dbReference>
<dbReference type="InterPro" id="IPR016837">
    <property type="entry name" value="Uncharacterised_Ycf55_cyanobac"/>
</dbReference>
<dbReference type="GO" id="GO:0000160">
    <property type="term" value="P:phosphorelay signal transduction system"/>
    <property type="evidence" value="ECO:0007669"/>
    <property type="project" value="InterPro"/>
</dbReference>
<dbReference type="Pfam" id="PF12452">
    <property type="entry name" value="DUF3685"/>
    <property type="match status" value="1"/>
</dbReference>
<feature type="domain" description="Response regulatory" evidence="2">
    <location>
        <begin position="7"/>
        <end position="135"/>
    </location>
</feature>
<dbReference type="PIRSF" id="PIRSF026434">
    <property type="entry name" value="RR_ycf55_prd"/>
    <property type="match status" value="1"/>
</dbReference>
<dbReference type="Proteomes" id="UP000176944">
    <property type="component" value="Chromosome"/>
</dbReference>
<organism evidence="3 4">
    <name type="scientific">Moorena producens (strain JHB)</name>
    <dbReference type="NCBI Taxonomy" id="1454205"/>
    <lineage>
        <taxon>Bacteria</taxon>
        <taxon>Bacillati</taxon>
        <taxon>Cyanobacteriota</taxon>
        <taxon>Cyanophyceae</taxon>
        <taxon>Coleofasciculales</taxon>
        <taxon>Coleofasciculaceae</taxon>
        <taxon>Moorena</taxon>
    </lineage>
</organism>
<comment type="caution">
    <text evidence="1">Lacks conserved residue(s) required for the propagation of feature annotation.</text>
</comment>
<accession>A0A1D9G9A7</accession>
<dbReference type="InterPro" id="IPR001789">
    <property type="entry name" value="Sig_transdc_resp-reg_receiver"/>
</dbReference>
<sequence>MSDRITHILLIDDDPVFRLGIRTALQAFEDLLVVAEADTGTEALSRLAALEATNSVDVAILELALGPPNSSEGIALSGLPLCQRLQQEYPNLPILLLTRESKPTVLAAAQALGVNGYCPKGVAIATILEAIGQIIEGQSYWQTLSNLPTVSYQGAGFAPWYQQWRNSGFKQFEAALAQVNSQLQNPRLSNWDWLFWTGRRRELLVARWLADQLLPASIILVEPSRDNSLVPMPKQESSLTVAPRAQSQLSPKPPLVERRVDRTVERTMVKLQSGLSNLSGVPLEIDILQVEKRAELLSLVFHTFEDLVEDLRLSEVTLEHLPQKQQVILKDLWETSVTDFFGKYYTLYTDNTQLEVVTILLSNYPIVKKQILDKIPLVIDLLAHRLFEKSLVIDNVSYPAHTPEAIQRSEFILDNLIIQIANGVIQPLLNQLADVEVIKVNFYHKNLMSSREIARFRNNLSWRYRQDKLFGEPQAIFESRYDLFILTDTGIKQTSIYAPRRRELEQLQGFQLVVTLAYELRDALSPRLQAAVTWIGNGVVYVLTQVFGRSIGLVVRGVIQGIGSSVQEARFGKNPGRGK</sequence>